<name>A0A2D0NIC0_FLAN2</name>
<accession>A0A2D0NIC0</accession>
<proteinExistence type="predicted"/>
<gene>
    <name evidence="1" type="ORF">CRP01_02120</name>
</gene>
<dbReference type="EMBL" id="PDUD01000002">
    <property type="protein sequence ID" value="PHN08140.1"/>
    <property type="molecule type" value="Genomic_DNA"/>
</dbReference>
<organism evidence="1 2">
    <name type="scientific">Flavilitoribacter nigricans (strain ATCC 23147 / DSM 23189 / NBRC 102662 / NCIMB 1420 / SS-2)</name>
    <name type="common">Lewinella nigricans</name>
    <dbReference type="NCBI Taxonomy" id="1122177"/>
    <lineage>
        <taxon>Bacteria</taxon>
        <taxon>Pseudomonadati</taxon>
        <taxon>Bacteroidota</taxon>
        <taxon>Saprospiria</taxon>
        <taxon>Saprospirales</taxon>
        <taxon>Lewinellaceae</taxon>
        <taxon>Flavilitoribacter</taxon>
    </lineage>
</organism>
<protein>
    <submittedName>
        <fullName evidence="1">Uncharacterized protein</fullName>
    </submittedName>
</protein>
<dbReference type="AlphaFoldDB" id="A0A2D0NIC0"/>
<comment type="caution">
    <text evidence="1">The sequence shown here is derived from an EMBL/GenBank/DDBJ whole genome shotgun (WGS) entry which is preliminary data.</text>
</comment>
<sequence length="369" mass="42174">MLSIKTKLVLVLVAVITFGTDVIGQSRMANANFEALPLVFSWEDSGVRITSKTANNLGGNLLEMTPSQYLDQIGNDLVRVTMNSGNTPVIIDLTEYYQYKREGSTAEAMNQMINPSPKINLFMPKLTLADYNEPNSFILELRNFSKSVNDARQVFLFRGLDVFYVSTDNCAVLSSEQNRIIVDVEKCDVKHIVLKGGLLDLTDVEQKIPDLCKKYNDRYFSQGEEDAFVCLKDCTDTGTGNYERLKHVRGLITKYNITDYNDEPLSFLGNLLLTKKGVGLNLKTEDMDKTKVSTKGKKASYNAYDSYRFFPWYEFINLSFEKYVDESQLRITDPYNNSYIYNSKVHFSNVELIQFFNELKDMISDQVNY</sequence>
<evidence type="ECO:0000313" key="2">
    <source>
        <dbReference type="Proteomes" id="UP000223913"/>
    </source>
</evidence>
<keyword evidence="2" id="KW-1185">Reference proteome</keyword>
<reference evidence="1 2" key="1">
    <citation type="submission" date="2017-10" db="EMBL/GenBank/DDBJ databases">
        <title>The draft genome sequence of Lewinella nigricans NBRC 102662.</title>
        <authorList>
            <person name="Wang K."/>
        </authorList>
    </citation>
    <scope>NUCLEOTIDE SEQUENCE [LARGE SCALE GENOMIC DNA]</scope>
    <source>
        <strain evidence="1 2">NBRC 102662</strain>
    </source>
</reference>
<evidence type="ECO:0000313" key="1">
    <source>
        <dbReference type="EMBL" id="PHN08140.1"/>
    </source>
</evidence>
<dbReference type="Proteomes" id="UP000223913">
    <property type="component" value="Unassembled WGS sequence"/>
</dbReference>